<evidence type="ECO:0000313" key="2">
    <source>
        <dbReference type="EnsemblMetazoa" id="ACON012450-PA"/>
    </source>
</evidence>
<feature type="domain" description="DUF4806" evidence="1">
    <location>
        <begin position="219"/>
        <end position="305"/>
    </location>
</feature>
<keyword evidence="3" id="KW-1185">Reference proteome</keyword>
<evidence type="ECO:0000313" key="3">
    <source>
        <dbReference type="Proteomes" id="UP001105220"/>
    </source>
</evidence>
<reference evidence="2" key="2">
    <citation type="submission" date="2020-05" db="UniProtKB">
        <authorList>
            <consortium name="EnsemblMetazoa"/>
        </authorList>
    </citation>
    <scope>IDENTIFICATION</scope>
    <source>
        <strain evidence="2">Ngousso</strain>
    </source>
</reference>
<sequence length="352" mass="39949">MPFSIVQTRGPKGYAESSIVPDSWVQGTSHKKTYLFWPNVKGNIQHLITNDNSVPEEGWMKQECQIKRQGLSYEAADCTIMIISGESSTDSGKEPILASCRETTSYADMFSTRIVENSLTPIRVENEIDISSPPTSPLTPSLLEVDEYVGSVEVVPEEVSRDKTIKEIIEAQTNMMIELRNEQKQILKEQKKIVSRIGIIEVQLNTLLNHTEVSTTNLTGFDHPFKDNAEDLEKFEKDLDEEEYYIQIVSLLKQKINDKDINNRMFATLDALFDRSFLTKCTWTGISKSGTKIAMHSFKNVVNLFKCVGNTNLVPVTDETVQGFFMNRLKHALERSKAKGLRKSTSRKRKLI</sequence>
<dbReference type="VEuPathDB" id="VectorBase:ACMO_005603"/>
<name>A0A6E8W7H6_ANOCL</name>
<protein>
    <submittedName>
        <fullName evidence="2">DUF4806 domain-containing protein</fullName>
    </submittedName>
</protein>
<organism evidence="2 3">
    <name type="scientific">Anopheles coluzzii</name>
    <name type="common">African malaria mosquito</name>
    <dbReference type="NCBI Taxonomy" id="1518534"/>
    <lineage>
        <taxon>Eukaryota</taxon>
        <taxon>Metazoa</taxon>
        <taxon>Ecdysozoa</taxon>
        <taxon>Arthropoda</taxon>
        <taxon>Hexapoda</taxon>
        <taxon>Insecta</taxon>
        <taxon>Pterygota</taxon>
        <taxon>Neoptera</taxon>
        <taxon>Endopterygota</taxon>
        <taxon>Diptera</taxon>
        <taxon>Nematocera</taxon>
        <taxon>Culicoidea</taxon>
        <taxon>Culicidae</taxon>
        <taxon>Anophelinae</taxon>
        <taxon>Anopheles</taxon>
    </lineage>
</organism>
<dbReference type="InterPro" id="IPR032071">
    <property type="entry name" value="DUF4806"/>
</dbReference>
<dbReference type="VEuPathDB" id="VectorBase:ACON012450"/>
<dbReference type="EnsemblMetazoa" id="ACON012450-RA">
    <property type="protein sequence ID" value="ACON012450-PA"/>
    <property type="gene ID" value="ACON012450"/>
</dbReference>
<reference key="1">
    <citation type="journal article" date="2019" name="Genes (Basel)">
        <title>A High-Quality De novo Genome Assembly from a Single Mosquito Using PacBio Sequencing.</title>
        <authorList>
            <person name="Kingan S.B."/>
            <person name="Heaton H."/>
            <person name="Cudini J."/>
            <person name="Lambert C.C."/>
            <person name="Baybayan P."/>
            <person name="Galvin B.D."/>
            <person name="Durbin R."/>
            <person name="Korlach J."/>
            <person name="Lawniczak M.K.N."/>
        </authorList>
    </citation>
    <scope>NUCLEOTIDE SEQUENCE [LARGE SCALE GENOMIC DNA]</scope>
    <source>
        <strain>Mali-NIH</strain>
    </source>
</reference>
<proteinExistence type="predicted"/>
<dbReference type="AlphaFoldDB" id="A0A6E8W7H6"/>
<dbReference type="Proteomes" id="UP001105220">
    <property type="component" value="Unplaced"/>
</dbReference>
<dbReference type="Pfam" id="PF16064">
    <property type="entry name" value="DUF4806"/>
    <property type="match status" value="1"/>
</dbReference>
<accession>A0A6E8W7H6</accession>
<dbReference type="VEuPathDB" id="VectorBase:ACON2_033752"/>
<evidence type="ECO:0000259" key="1">
    <source>
        <dbReference type="Pfam" id="PF16064"/>
    </source>
</evidence>